<dbReference type="EMBL" id="CYGV01000336">
    <property type="protein sequence ID" value="CUA68230.1"/>
    <property type="molecule type" value="Genomic_DNA"/>
</dbReference>
<dbReference type="GO" id="GO:0000981">
    <property type="term" value="F:DNA-binding transcription factor activity, RNA polymerase II-specific"/>
    <property type="evidence" value="ECO:0007669"/>
    <property type="project" value="InterPro"/>
</dbReference>
<dbReference type="GO" id="GO:0000976">
    <property type="term" value="F:transcription cis-regulatory region binding"/>
    <property type="evidence" value="ECO:0007669"/>
    <property type="project" value="TreeGrafter"/>
</dbReference>
<dbReference type="GO" id="GO:0045944">
    <property type="term" value="P:positive regulation of transcription by RNA polymerase II"/>
    <property type="evidence" value="ECO:0007669"/>
    <property type="project" value="TreeGrafter"/>
</dbReference>
<evidence type="ECO:0000313" key="5">
    <source>
        <dbReference type="EMBL" id="CUA68230.1"/>
    </source>
</evidence>
<evidence type="ECO:0000256" key="2">
    <source>
        <dbReference type="ARBA" id="ARBA00023242"/>
    </source>
</evidence>
<gene>
    <name evidence="5" type="ORF">RSOLAG22IIIB_07763</name>
</gene>
<evidence type="ECO:0000256" key="1">
    <source>
        <dbReference type="ARBA" id="ARBA00004123"/>
    </source>
</evidence>
<dbReference type="InterPro" id="IPR036864">
    <property type="entry name" value="Zn2-C6_fun-type_DNA-bd_sf"/>
</dbReference>
<dbReference type="Proteomes" id="UP000044841">
    <property type="component" value="Unassembled WGS sequence"/>
</dbReference>
<sequence>MPPRSTAGCYTCKRRKKKCDETQPQCLRCVKSGKECEGYAPLENPDGRGIMRRGKVAPGRTGVSQLQSSDGPNLVEDKSSSPPGTKLSDQQDNSSPLTPPLDSGPPSSQWFSADKAASLPSQGAVWYPTAVVQSSLPLAEEKYTGLPTPFASLSPNAKSGPAYPPSSPDDYWINSSPEDVKPLPALQNSGLVGYYQFSGPSFPHASISEAEEEDDLEDNVRVKQEMCIVPVLDPNTADNTLPFVLECYARWINLVVFEPTKAVHPMKESIIHQFIHSPDKRSTIILLANTIGSLGKSIQLSSKMMSLVHMLRTYAYQTIYEFMSRQSTNDPETDRQQALNTLDLMMEVVLMQRYSYSMSTIARLMEAAAPVFRQACPEPMNQYVNLPRAVLSPSINIRHFATTDVIISITTGRPLLFRYDVTYPPDILEQFQDGRYGMQWLHGIADQYIVLLARINVLFEEFGTSINPRYITEIEDEIREVATFTDRSADPVVTIWKFTVRECWKLTMYVYLYMVLCRTSTADPRVLNSVKSYVRLMETVKPGRNPDSFLYIPMIIVGASAYRKQDRAVIQRRMLGLQECIFPGSCGYDAMNMLIDLWARTEAEDRPAVWDDLRESAYRVTGV</sequence>
<protein>
    <submittedName>
        <fullName evidence="5">Transcriptional regulatory protein pro1</fullName>
    </submittedName>
</protein>
<feature type="compositionally biased region" description="Polar residues" evidence="3">
    <location>
        <begin position="80"/>
        <end position="96"/>
    </location>
</feature>
<dbReference type="GO" id="GO:0008270">
    <property type="term" value="F:zinc ion binding"/>
    <property type="evidence" value="ECO:0007669"/>
    <property type="project" value="InterPro"/>
</dbReference>
<keyword evidence="6" id="KW-1185">Reference proteome</keyword>
<dbReference type="InterPro" id="IPR001138">
    <property type="entry name" value="Zn2Cys6_DnaBD"/>
</dbReference>
<reference evidence="5 6" key="1">
    <citation type="submission" date="2015-07" db="EMBL/GenBank/DDBJ databases">
        <authorList>
            <person name="Noorani M."/>
        </authorList>
    </citation>
    <scope>NUCLEOTIDE SEQUENCE [LARGE SCALE GENOMIC DNA]</scope>
    <source>
        <strain evidence="5">BBA 69670</strain>
    </source>
</reference>
<dbReference type="InterPro" id="IPR021858">
    <property type="entry name" value="Fun_TF"/>
</dbReference>
<dbReference type="SMART" id="SM00066">
    <property type="entry name" value="GAL4"/>
    <property type="match status" value="1"/>
</dbReference>
<organism evidence="5 6">
    <name type="scientific">Rhizoctonia solani</name>
    <dbReference type="NCBI Taxonomy" id="456999"/>
    <lineage>
        <taxon>Eukaryota</taxon>
        <taxon>Fungi</taxon>
        <taxon>Dikarya</taxon>
        <taxon>Basidiomycota</taxon>
        <taxon>Agaricomycotina</taxon>
        <taxon>Agaricomycetes</taxon>
        <taxon>Cantharellales</taxon>
        <taxon>Ceratobasidiaceae</taxon>
        <taxon>Rhizoctonia</taxon>
    </lineage>
</organism>
<proteinExistence type="predicted"/>
<dbReference type="PANTHER" id="PTHR37534">
    <property type="entry name" value="TRANSCRIPTIONAL ACTIVATOR PROTEIN UGA3"/>
    <property type="match status" value="1"/>
</dbReference>
<name>A0A0K6FPN3_9AGAM</name>
<evidence type="ECO:0000256" key="3">
    <source>
        <dbReference type="SAM" id="MobiDB-lite"/>
    </source>
</evidence>
<comment type="subcellular location">
    <subcellularLocation>
        <location evidence="1">Nucleus</location>
    </subcellularLocation>
</comment>
<evidence type="ECO:0000313" key="6">
    <source>
        <dbReference type="Proteomes" id="UP000044841"/>
    </source>
</evidence>
<dbReference type="PANTHER" id="PTHR37534:SF7">
    <property type="entry name" value="TRANSCRIPTIONAL ACTIVATOR PROTEIN UGA3"/>
    <property type="match status" value="1"/>
</dbReference>
<dbReference type="SUPFAM" id="SSF57701">
    <property type="entry name" value="Zn2/Cys6 DNA-binding domain"/>
    <property type="match status" value="1"/>
</dbReference>
<dbReference type="Pfam" id="PF11951">
    <property type="entry name" value="Fungal_trans_2"/>
    <property type="match status" value="1"/>
</dbReference>
<evidence type="ECO:0000259" key="4">
    <source>
        <dbReference type="PROSITE" id="PS50048"/>
    </source>
</evidence>
<feature type="compositionally biased region" description="Polar residues" evidence="3">
    <location>
        <begin position="62"/>
        <end position="71"/>
    </location>
</feature>
<dbReference type="PROSITE" id="PS00463">
    <property type="entry name" value="ZN2_CY6_FUNGAL_1"/>
    <property type="match status" value="1"/>
</dbReference>
<dbReference type="GO" id="GO:0005634">
    <property type="term" value="C:nucleus"/>
    <property type="evidence" value="ECO:0007669"/>
    <property type="project" value="UniProtKB-SubCell"/>
</dbReference>
<dbReference type="CDD" id="cd00067">
    <property type="entry name" value="GAL4"/>
    <property type="match status" value="1"/>
</dbReference>
<dbReference type="AlphaFoldDB" id="A0A0K6FPN3"/>
<feature type="region of interest" description="Disordered" evidence="3">
    <location>
        <begin position="38"/>
        <end position="115"/>
    </location>
</feature>
<dbReference type="Pfam" id="PF00172">
    <property type="entry name" value="Zn_clus"/>
    <property type="match status" value="1"/>
</dbReference>
<dbReference type="Gene3D" id="4.10.240.10">
    <property type="entry name" value="Zn(2)-C6 fungal-type DNA-binding domain"/>
    <property type="match status" value="1"/>
</dbReference>
<accession>A0A0K6FPN3</accession>
<feature type="domain" description="Zn(2)-C6 fungal-type" evidence="4">
    <location>
        <begin position="8"/>
        <end position="36"/>
    </location>
</feature>
<keyword evidence="2" id="KW-0539">Nucleus</keyword>
<dbReference type="PROSITE" id="PS50048">
    <property type="entry name" value="ZN2_CY6_FUNGAL_2"/>
    <property type="match status" value="1"/>
</dbReference>